<dbReference type="EMBL" id="PDZR01000070">
    <property type="protein sequence ID" value="PNG24161.1"/>
    <property type="molecule type" value="Genomic_DNA"/>
</dbReference>
<organism evidence="2 3">
    <name type="scientific">Methylocella silvestris</name>
    <dbReference type="NCBI Taxonomy" id="199596"/>
    <lineage>
        <taxon>Bacteria</taxon>
        <taxon>Pseudomonadati</taxon>
        <taxon>Pseudomonadota</taxon>
        <taxon>Alphaproteobacteria</taxon>
        <taxon>Hyphomicrobiales</taxon>
        <taxon>Beijerinckiaceae</taxon>
        <taxon>Methylocella</taxon>
    </lineage>
</organism>
<dbReference type="InterPro" id="IPR051532">
    <property type="entry name" value="Ester_Hydrolysis_Enzymes"/>
</dbReference>
<dbReference type="PANTHER" id="PTHR30383:SF5">
    <property type="entry name" value="SGNH HYDROLASE-TYPE ESTERASE DOMAIN-CONTAINING PROTEIN"/>
    <property type="match status" value="1"/>
</dbReference>
<dbReference type="Gene3D" id="3.40.50.1110">
    <property type="entry name" value="SGNH hydrolase"/>
    <property type="match status" value="1"/>
</dbReference>
<feature type="domain" description="SGNH hydrolase-type esterase" evidence="1">
    <location>
        <begin position="1"/>
        <end position="113"/>
    </location>
</feature>
<dbReference type="InterPro" id="IPR036514">
    <property type="entry name" value="SGNH_hydro_sf"/>
</dbReference>
<accession>A0A2J7TBL9</accession>
<evidence type="ECO:0000259" key="1">
    <source>
        <dbReference type="Pfam" id="PF13472"/>
    </source>
</evidence>
<proteinExistence type="predicted"/>
<dbReference type="PANTHER" id="PTHR30383">
    <property type="entry name" value="THIOESTERASE 1/PROTEASE 1/LYSOPHOSPHOLIPASE L1"/>
    <property type="match status" value="1"/>
</dbReference>
<evidence type="ECO:0000313" key="3">
    <source>
        <dbReference type="Proteomes" id="UP000236286"/>
    </source>
</evidence>
<name>A0A2J7TBL9_METSI</name>
<dbReference type="GO" id="GO:0004622">
    <property type="term" value="F:phosphatidylcholine lysophospholipase activity"/>
    <property type="evidence" value="ECO:0007669"/>
    <property type="project" value="TreeGrafter"/>
</dbReference>
<comment type="caution">
    <text evidence="2">The sequence shown here is derived from an EMBL/GenBank/DDBJ whole genome shotgun (WGS) entry which is preliminary data.</text>
</comment>
<reference evidence="2 3" key="1">
    <citation type="submission" date="2017-10" db="EMBL/GenBank/DDBJ databases">
        <title>Genome announcement of Methylocella silvestris TVC from permafrost.</title>
        <authorList>
            <person name="Wang J."/>
            <person name="Geng K."/>
            <person name="Ul-Haque F."/>
            <person name="Crombie A.T."/>
            <person name="Street L.E."/>
            <person name="Wookey P.A."/>
            <person name="Murrell J.C."/>
            <person name="Pratscher J."/>
        </authorList>
    </citation>
    <scope>NUCLEOTIDE SEQUENCE [LARGE SCALE GENOMIC DNA]</scope>
    <source>
        <strain evidence="2 3">TVC</strain>
    </source>
</reference>
<protein>
    <submittedName>
        <fullName evidence="2">Acylhydrolase</fullName>
    </submittedName>
</protein>
<keyword evidence="2" id="KW-0378">Hydrolase</keyword>
<dbReference type="Proteomes" id="UP000236286">
    <property type="component" value="Unassembled WGS sequence"/>
</dbReference>
<dbReference type="SUPFAM" id="SSF52266">
    <property type="entry name" value="SGNH hydrolase"/>
    <property type="match status" value="1"/>
</dbReference>
<dbReference type="AlphaFoldDB" id="A0A2J7TBL9"/>
<gene>
    <name evidence="2" type="ORF">CR492_20265</name>
</gene>
<feature type="non-terminal residue" evidence="2">
    <location>
        <position position="118"/>
    </location>
</feature>
<dbReference type="InterPro" id="IPR013830">
    <property type="entry name" value="SGNH_hydro"/>
</dbReference>
<dbReference type="Pfam" id="PF13472">
    <property type="entry name" value="Lipase_GDSL_2"/>
    <property type="match status" value="1"/>
</dbReference>
<dbReference type="RefSeq" id="WP_245412200.1">
    <property type="nucleotide sequence ID" value="NZ_PDZR01000070.1"/>
</dbReference>
<sequence length="118" mass="12760">MGDSITEFWKPAHPEFFGEGYLNRGVSGQTTAQMLVRFRQDVIALKPAVVHILGGTNDFGGNGGPTTLEAIKNNIASMVELATANEIRVVLGSVPPAGYFPWRPSIQDPAQHIVELND</sequence>
<evidence type="ECO:0000313" key="2">
    <source>
        <dbReference type="EMBL" id="PNG24161.1"/>
    </source>
</evidence>